<gene>
    <name evidence="3" type="ORF">OE88DRAFT_1653013</name>
</gene>
<name>A0A5C3NCM4_9AGAM</name>
<dbReference type="AlphaFoldDB" id="A0A5C3NCM4"/>
<sequence>MQEYAGSVREWLGKSVVPVVKEITRAVKERETEEEERVKEKERERERMVESLDVLVQRYDGLQSQATESDRITEFWTAADKKVSDAVNRLASDFISRPMAEPDESALIAEDLGRRIAQLGSDVEEEANQVAAIITEHRGIREEHQVLSSNAVEINAIISRVRPFSKYPDAVYYFGLIVDRGRTSSERRYPGKTGRRDRTNPRISRQPRSCPCSTASLPRRTR</sequence>
<evidence type="ECO:0000313" key="4">
    <source>
        <dbReference type="Proteomes" id="UP000305948"/>
    </source>
</evidence>
<evidence type="ECO:0000256" key="2">
    <source>
        <dbReference type="SAM" id="MobiDB-lite"/>
    </source>
</evidence>
<accession>A0A5C3NCM4</accession>
<dbReference type="STRING" id="5364.A0A5C3NCM4"/>
<dbReference type="OrthoDB" id="10632942at2759"/>
<feature type="region of interest" description="Disordered" evidence="2">
    <location>
        <begin position="184"/>
        <end position="222"/>
    </location>
</feature>
<reference evidence="3 4" key="1">
    <citation type="journal article" date="2019" name="Nat. Ecol. Evol.">
        <title>Megaphylogeny resolves global patterns of mushroom evolution.</title>
        <authorList>
            <person name="Varga T."/>
            <person name="Krizsan K."/>
            <person name="Foldi C."/>
            <person name="Dima B."/>
            <person name="Sanchez-Garcia M."/>
            <person name="Sanchez-Ramirez S."/>
            <person name="Szollosi G.J."/>
            <person name="Szarkandi J.G."/>
            <person name="Papp V."/>
            <person name="Albert L."/>
            <person name="Andreopoulos W."/>
            <person name="Angelini C."/>
            <person name="Antonin V."/>
            <person name="Barry K.W."/>
            <person name="Bougher N.L."/>
            <person name="Buchanan P."/>
            <person name="Buyck B."/>
            <person name="Bense V."/>
            <person name="Catcheside P."/>
            <person name="Chovatia M."/>
            <person name="Cooper J."/>
            <person name="Damon W."/>
            <person name="Desjardin D."/>
            <person name="Finy P."/>
            <person name="Geml J."/>
            <person name="Haridas S."/>
            <person name="Hughes K."/>
            <person name="Justo A."/>
            <person name="Karasinski D."/>
            <person name="Kautmanova I."/>
            <person name="Kiss B."/>
            <person name="Kocsube S."/>
            <person name="Kotiranta H."/>
            <person name="LaButti K.M."/>
            <person name="Lechner B.E."/>
            <person name="Liimatainen K."/>
            <person name="Lipzen A."/>
            <person name="Lukacs Z."/>
            <person name="Mihaltcheva S."/>
            <person name="Morgado L.N."/>
            <person name="Niskanen T."/>
            <person name="Noordeloos M.E."/>
            <person name="Ohm R.A."/>
            <person name="Ortiz-Santana B."/>
            <person name="Ovrebo C."/>
            <person name="Racz N."/>
            <person name="Riley R."/>
            <person name="Savchenko A."/>
            <person name="Shiryaev A."/>
            <person name="Soop K."/>
            <person name="Spirin V."/>
            <person name="Szebenyi C."/>
            <person name="Tomsovsky M."/>
            <person name="Tulloss R.E."/>
            <person name="Uehling J."/>
            <person name="Grigoriev I.V."/>
            <person name="Vagvolgyi C."/>
            <person name="Papp T."/>
            <person name="Martin F.M."/>
            <person name="Miettinen O."/>
            <person name="Hibbett D.S."/>
            <person name="Nagy L.G."/>
        </authorList>
    </citation>
    <scope>NUCLEOTIDE SEQUENCE [LARGE SCALE GENOMIC DNA]</scope>
    <source>
        <strain evidence="3 4">OMC1185</strain>
    </source>
</reference>
<dbReference type="EMBL" id="ML213505">
    <property type="protein sequence ID" value="TFK54617.1"/>
    <property type="molecule type" value="Genomic_DNA"/>
</dbReference>
<feature type="coiled-coil region" evidence="1">
    <location>
        <begin position="23"/>
        <end position="58"/>
    </location>
</feature>
<feature type="compositionally biased region" description="Polar residues" evidence="2">
    <location>
        <begin position="201"/>
        <end position="216"/>
    </location>
</feature>
<dbReference type="Proteomes" id="UP000305948">
    <property type="component" value="Unassembled WGS sequence"/>
</dbReference>
<protein>
    <submittedName>
        <fullName evidence="3">Uncharacterized protein</fullName>
    </submittedName>
</protein>
<evidence type="ECO:0000256" key="1">
    <source>
        <dbReference type="SAM" id="Coils"/>
    </source>
</evidence>
<feature type="compositionally biased region" description="Basic and acidic residues" evidence="2">
    <location>
        <begin position="184"/>
        <end position="200"/>
    </location>
</feature>
<evidence type="ECO:0000313" key="3">
    <source>
        <dbReference type="EMBL" id="TFK54617.1"/>
    </source>
</evidence>
<organism evidence="3 4">
    <name type="scientific">Heliocybe sulcata</name>
    <dbReference type="NCBI Taxonomy" id="5364"/>
    <lineage>
        <taxon>Eukaryota</taxon>
        <taxon>Fungi</taxon>
        <taxon>Dikarya</taxon>
        <taxon>Basidiomycota</taxon>
        <taxon>Agaricomycotina</taxon>
        <taxon>Agaricomycetes</taxon>
        <taxon>Gloeophyllales</taxon>
        <taxon>Gloeophyllaceae</taxon>
        <taxon>Heliocybe</taxon>
    </lineage>
</organism>
<proteinExistence type="predicted"/>
<keyword evidence="1" id="KW-0175">Coiled coil</keyword>
<keyword evidence="4" id="KW-1185">Reference proteome</keyword>